<evidence type="ECO:0000313" key="2">
    <source>
        <dbReference type="Proteomes" id="UP000287033"/>
    </source>
</evidence>
<proteinExistence type="predicted"/>
<gene>
    <name evidence="1" type="ORF">chiPu_0027764</name>
</gene>
<sequence length="91" mass="10515">MEVLMRVLADCDLLDDKDPEDVSHKLVLTLKCLTEVVHMLLTSSSDQRQVEISTILENYFKLLNSDHIALLANRRSRNWESSFIALQIQML</sequence>
<organism evidence="1 2">
    <name type="scientific">Chiloscyllium punctatum</name>
    <name type="common">Brownbanded bambooshark</name>
    <name type="synonym">Hemiscyllium punctatum</name>
    <dbReference type="NCBI Taxonomy" id="137246"/>
    <lineage>
        <taxon>Eukaryota</taxon>
        <taxon>Metazoa</taxon>
        <taxon>Chordata</taxon>
        <taxon>Craniata</taxon>
        <taxon>Vertebrata</taxon>
        <taxon>Chondrichthyes</taxon>
        <taxon>Elasmobranchii</taxon>
        <taxon>Galeomorphii</taxon>
        <taxon>Galeoidea</taxon>
        <taxon>Orectolobiformes</taxon>
        <taxon>Hemiscylliidae</taxon>
        <taxon>Chiloscyllium</taxon>
    </lineage>
</organism>
<dbReference type="AlphaFoldDB" id="A0A401TMD1"/>
<accession>A0A401TMD1</accession>
<dbReference type="EMBL" id="BEZZ01112966">
    <property type="protein sequence ID" value="GCC43779.1"/>
    <property type="molecule type" value="Genomic_DNA"/>
</dbReference>
<evidence type="ECO:0000313" key="1">
    <source>
        <dbReference type="EMBL" id="GCC43779.1"/>
    </source>
</evidence>
<comment type="caution">
    <text evidence="1">The sequence shown here is derived from an EMBL/GenBank/DDBJ whole genome shotgun (WGS) entry which is preliminary data.</text>
</comment>
<dbReference type="STRING" id="137246.A0A401TMD1"/>
<dbReference type="Proteomes" id="UP000287033">
    <property type="component" value="Unassembled WGS sequence"/>
</dbReference>
<dbReference type="OrthoDB" id="26681at2759"/>
<protein>
    <submittedName>
        <fullName evidence="1">Uncharacterized protein</fullName>
    </submittedName>
</protein>
<feature type="non-terminal residue" evidence="1">
    <location>
        <position position="91"/>
    </location>
</feature>
<keyword evidence="2" id="KW-1185">Reference proteome</keyword>
<name>A0A401TMD1_CHIPU</name>
<reference evidence="1 2" key="1">
    <citation type="journal article" date="2018" name="Nat. Ecol. Evol.">
        <title>Shark genomes provide insights into elasmobranch evolution and the origin of vertebrates.</title>
        <authorList>
            <person name="Hara Y"/>
            <person name="Yamaguchi K"/>
            <person name="Onimaru K"/>
            <person name="Kadota M"/>
            <person name="Koyanagi M"/>
            <person name="Keeley SD"/>
            <person name="Tatsumi K"/>
            <person name="Tanaka K"/>
            <person name="Motone F"/>
            <person name="Kageyama Y"/>
            <person name="Nozu R"/>
            <person name="Adachi N"/>
            <person name="Nishimura O"/>
            <person name="Nakagawa R"/>
            <person name="Tanegashima C"/>
            <person name="Kiyatake I"/>
            <person name="Matsumoto R"/>
            <person name="Murakumo K"/>
            <person name="Nishida K"/>
            <person name="Terakita A"/>
            <person name="Kuratani S"/>
            <person name="Sato K"/>
            <person name="Hyodo S Kuraku.S."/>
        </authorList>
    </citation>
    <scope>NUCLEOTIDE SEQUENCE [LARGE SCALE GENOMIC DNA]</scope>
</reference>